<dbReference type="OrthoDB" id="1934635at2759"/>
<protein>
    <recommendedName>
        <fullName evidence="3">Retrotransposon gag domain-containing protein</fullName>
    </recommendedName>
</protein>
<feature type="region of interest" description="Disordered" evidence="2">
    <location>
        <begin position="39"/>
        <end position="76"/>
    </location>
</feature>
<dbReference type="AlphaFoldDB" id="A0A484M3J7"/>
<feature type="domain" description="Retrotransposon gag" evidence="3">
    <location>
        <begin position="117"/>
        <end position="215"/>
    </location>
</feature>
<keyword evidence="1" id="KW-0175">Coiled coil</keyword>
<dbReference type="Pfam" id="PF03732">
    <property type="entry name" value="Retrotrans_gag"/>
    <property type="match status" value="1"/>
</dbReference>
<dbReference type="PANTHER" id="PTHR35046">
    <property type="entry name" value="ZINC KNUCKLE (CCHC-TYPE) FAMILY PROTEIN"/>
    <property type="match status" value="1"/>
</dbReference>
<organism evidence="4 5">
    <name type="scientific">Cuscuta campestris</name>
    <dbReference type="NCBI Taxonomy" id="132261"/>
    <lineage>
        <taxon>Eukaryota</taxon>
        <taxon>Viridiplantae</taxon>
        <taxon>Streptophyta</taxon>
        <taxon>Embryophyta</taxon>
        <taxon>Tracheophyta</taxon>
        <taxon>Spermatophyta</taxon>
        <taxon>Magnoliopsida</taxon>
        <taxon>eudicotyledons</taxon>
        <taxon>Gunneridae</taxon>
        <taxon>Pentapetalae</taxon>
        <taxon>asterids</taxon>
        <taxon>lamiids</taxon>
        <taxon>Solanales</taxon>
        <taxon>Convolvulaceae</taxon>
        <taxon>Cuscuteae</taxon>
        <taxon>Cuscuta</taxon>
        <taxon>Cuscuta subgen. Grammica</taxon>
        <taxon>Cuscuta sect. Cleistogrammica</taxon>
    </lineage>
</organism>
<feature type="coiled-coil region" evidence="1">
    <location>
        <begin position="3"/>
        <end position="30"/>
    </location>
</feature>
<evidence type="ECO:0000313" key="5">
    <source>
        <dbReference type="Proteomes" id="UP000595140"/>
    </source>
</evidence>
<evidence type="ECO:0000259" key="3">
    <source>
        <dbReference type="Pfam" id="PF03732"/>
    </source>
</evidence>
<evidence type="ECO:0000313" key="4">
    <source>
        <dbReference type="EMBL" id="VFQ83157.1"/>
    </source>
</evidence>
<dbReference type="PANTHER" id="PTHR35046:SF21">
    <property type="entry name" value="RETROTRANSPOSON GAG DOMAIN-CONTAINING PROTEIN-RELATED"/>
    <property type="match status" value="1"/>
</dbReference>
<dbReference type="EMBL" id="OOIL02002558">
    <property type="protein sequence ID" value="VFQ83157.1"/>
    <property type="molecule type" value="Genomic_DNA"/>
</dbReference>
<proteinExistence type="predicted"/>
<name>A0A484M3J7_9ASTE</name>
<sequence length="322" mass="37604">MSNQSQTLTNEELQASNAALKAQVEYLAKQVAQLTKMKLKMMDTPEESDEEQELETHPKEDSNTNTGGSVHEKGATDFKVDLPTFEDKNDPDEFLEWLETIERVFDFKDVPEDKKVKLVALKLRKYASTWWTNTSTKRRHEGKAPVKTWLKMRALMKKKFLPKQYVRDNFARLQQLRQGTRTVEDYTREFEELLMRCDLQEYDSQTLVRYFFGLNTQIANVVELQTYDTFEELSKLALKENGLMGKMGWLFWRIMPPSDGKIFPSMGKQSLNETDFQNHAKQRWEVLPIAVKALVQHYHKAECPYPAMGSFTHRWEPSDGKA</sequence>
<reference evidence="4 5" key="1">
    <citation type="submission" date="2018-04" db="EMBL/GenBank/DDBJ databases">
        <authorList>
            <person name="Vogel A."/>
        </authorList>
    </citation>
    <scope>NUCLEOTIDE SEQUENCE [LARGE SCALE GENOMIC DNA]</scope>
</reference>
<evidence type="ECO:0000256" key="2">
    <source>
        <dbReference type="SAM" id="MobiDB-lite"/>
    </source>
</evidence>
<evidence type="ECO:0000256" key="1">
    <source>
        <dbReference type="SAM" id="Coils"/>
    </source>
</evidence>
<keyword evidence="5" id="KW-1185">Reference proteome</keyword>
<gene>
    <name evidence="4" type="ORF">CCAM_LOCUS24933</name>
</gene>
<dbReference type="InterPro" id="IPR005162">
    <property type="entry name" value="Retrotrans_gag_dom"/>
</dbReference>
<dbReference type="Proteomes" id="UP000595140">
    <property type="component" value="Unassembled WGS sequence"/>
</dbReference>
<accession>A0A484M3J7</accession>
<feature type="compositionally biased region" description="Acidic residues" evidence="2">
    <location>
        <begin position="44"/>
        <end position="53"/>
    </location>
</feature>